<name>A0A401IPC6_9VIRU</name>
<proteinExistence type="predicted"/>
<reference evidence="1" key="1">
    <citation type="journal article" date="2018" name="J. Virol.">
        <title>Crustacean Genome Exploration Reveals the Evolutionary Origin of White Spot Syndrome Virus.</title>
        <authorList>
            <person name="Kawato S."/>
            <person name="Shitara A."/>
            <person name="Wang Y."/>
            <person name="Nozaki R."/>
            <person name="Kondo H."/>
            <person name="Hirono I."/>
        </authorList>
    </citation>
    <scope>NUCLEOTIDE SEQUENCE</scope>
    <source>
        <strain evidence="1">Mikawa-1</strain>
    </source>
</reference>
<organism evidence="1">
    <name type="scientific">Metapenaeus ensis nimavirus</name>
    <dbReference type="NCBI Taxonomy" id="2133794"/>
    <lineage>
        <taxon>Viruses</taxon>
        <taxon>Viruses incertae sedis</taxon>
        <taxon>Naldaviricetes</taxon>
        <taxon>Nimaviridae</taxon>
    </lineage>
</organism>
<dbReference type="EMBL" id="BFCE01000002">
    <property type="protein sequence ID" value="GBG35451.1"/>
    <property type="molecule type" value="Genomic_DNA"/>
</dbReference>
<sequence>MHEILLSNCSGVNVDIMECALACTDDFAQIVTRVVGGVREMTELSSALPGAKIRMVGSGKKLIAILMYHSERRPLDSVTKKRLLCLVNGLSRAAGITLPTSKATSAPVSKIINYDEEFSKISGSAIKMGSMNDPLELRTFGRGWSYVELDLDRLVRTKIGTELILPRLFSEQTSSEQQQKDHYCLSSQAVKVNGIDIAMLLYDDEAGATLRNVFLSKPEETVKKLVRCIAEDHNDSNPSMELTLVPYYWRTSKKISVNLETDKALMEIYLTGISPSVTVTKIADNAAVNVVDNLTLLLYVCSAKCYSTKCGLTTTLTNDEIKLLRSF</sequence>
<comment type="caution">
    <text evidence="1">The sequence shown here is derived from an EMBL/GenBank/DDBJ whole genome shotgun (WGS) entry which is preliminary data.</text>
</comment>
<evidence type="ECO:0000313" key="1">
    <source>
        <dbReference type="EMBL" id="GBG35451.1"/>
    </source>
</evidence>
<accession>A0A401IPC6</accession>
<protein>
    <submittedName>
        <fullName evidence="1">Wsv137-like protein</fullName>
    </submittedName>
</protein>